<gene>
    <name evidence="1" type="ORF">Sspor_43240</name>
</gene>
<dbReference type="EMBL" id="BNED01000005">
    <property type="protein sequence ID" value="GHI78763.1"/>
    <property type="molecule type" value="Genomic_DNA"/>
</dbReference>
<keyword evidence="2" id="KW-1185">Reference proteome</keyword>
<proteinExistence type="predicted"/>
<reference evidence="2" key="1">
    <citation type="submission" date="2023-07" db="EMBL/GenBank/DDBJ databases">
        <title>Whole genome shotgun sequence of Streptomyces spororaveus NBRC 15456.</title>
        <authorList>
            <person name="Komaki H."/>
            <person name="Tamura T."/>
        </authorList>
    </citation>
    <scope>NUCLEOTIDE SEQUENCE [LARGE SCALE GENOMIC DNA]</scope>
    <source>
        <strain evidence="2">NBRC 15456</strain>
    </source>
</reference>
<name>A0ABQ3TEE2_9ACTN</name>
<protein>
    <submittedName>
        <fullName evidence="1">Uncharacterized protein</fullName>
    </submittedName>
</protein>
<comment type="caution">
    <text evidence="1">The sequence shown here is derived from an EMBL/GenBank/DDBJ whole genome shotgun (WGS) entry which is preliminary data.</text>
</comment>
<evidence type="ECO:0000313" key="2">
    <source>
        <dbReference type="Proteomes" id="UP000608522"/>
    </source>
</evidence>
<accession>A0ABQ3TEE2</accession>
<dbReference type="Proteomes" id="UP000608522">
    <property type="component" value="Unassembled WGS sequence"/>
</dbReference>
<evidence type="ECO:0000313" key="1">
    <source>
        <dbReference type="EMBL" id="GHI78763.1"/>
    </source>
</evidence>
<organism evidence="1 2">
    <name type="scientific">Streptomyces spororaveus</name>
    <dbReference type="NCBI Taxonomy" id="284039"/>
    <lineage>
        <taxon>Bacteria</taxon>
        <taxon>Bacillati</taxon>
        <taxon>Actinomycetota</taxon>
        <taxon>Actinomycetes</taxon>
        <taxon>Kitasatosporales</taxon>
        <taxon>Streptomycetaceae</taxon>
        <taxon>Streptomyces</taxon>
    </lineage>
</organism>
<sequence>MKPASQGPEGVVQALSGRPVNVEAAVGWSSLPEWLTVHAPVIDTGTGRRGEVQPWPYYSERPPASAWLRPEGGGKEWMAPIDGLRPARDHPAT</sequence>